<keyword evidence="1" id="KW-0472">Membrane</keyword>
<evidence type="ECO:0000313" key="2">
    <source>
        <dbReference type="Proteomes" id="UP000887562"/>
    </source>
</evidence>
<feature type="transmembrane region" description="Helical" evidence="1">
    <location>
        <begin position="13"/>
        <end position="31"/>
    </location>
</feature>
<evidence type="ECO:0000256" key="1">
    <source>
        <dbReference type="SAM" id="Phobius"/>
    </source>
</evidence>
<keyword evidence="2" id="KW-1185">Reference proteome</keyword>
<evidence type="ECO:0000313" key="3">
    <source>
        <dbReference type="WBParaSite" id="maker-E.canG7_contigs_6955-snap-gene-0.53-mRNA-1"/>
    </source>
</evidence>
<dbReference type="WBParaSite" id="maker-E.canG7_contigs_6955-snap-gene-0.53-mRNA-1">
    <property type="protein sequence ID" value="maker-E.canG7_contigs_6955-snap-gene-0.53-mRNA-1"/>
    <property type="gene ID" value="EcG7_02715"/>
</dbReference>
<sequence length="33" mass="3865">MESKLHNKSRRRSFWRCILISSIAIIGNHLSPL</sequence>
<dbReference type="AlphaFoldDB" id="A0A915EZJ6"/>
<accession>A0A915EZJ6</accession>
<keyword evidence="1" id="KW-0812">Transmembrane</keyword>
<protein>
    <submittedName>
        <fullName evidence="3">Uncharacterized protein</fullName>
    </submittedName>
</protein>
<reference evidence="3" key="1">
    <citation type="submission" date="2022-11" db="UniProtKB">
        <authorList>
            <consortium name="WormBaseParasite"/>
        </authorList>
    </citation>
    <scope>IDENTIFICATION</scope>
</reference>
<name>A0A915EZJ6_9CEST</name>
<keyword evidence="1" id="KW-1133">Transmembrane helix</keyword>
<proteinExistence type="predicted"/>
<organism evidence="2 3">
    <name type="scientific">Echinococcus canadensis</name>
    <dbReference type="NCBI Taxonomy" id="519352"/>
    <lineage>
        <taxon>Eukaryota</taxon>
        <taxon>Metazoa</taxon>
        <taxon>Spiralia</taxon>
        <taxon>Lophotrochozoa</taxon>
        <taxon>Platyhelminthes</taxon>
        <taxon>Cestoda</taxon>
        <taxon>Eucestoda</taxon>
        <taxon>Cyclophyllidea</taxon>
        <taxon>Taeniidae</taxon>
        <taxon>Echinococcus</taxon>
        <taxon>Echinococcus canadensis group</taxon>
    </lineage>
</organism>
<dbReference type="Proteomes" id="UP000887562">
    <property type="component" value="Unplaced"/>
</dbReference>